<dbReference type="Proteomes" id="UP001228905">
    <property type="component" value="Unassembled WGS sequence"/>
</dbReference>
<accession>A0ABU0IXK9</accession>
<keyword evidence="3" id="KW-1185">Reference proteome</keyword>
<evidence type="ECO:0000313" key="3">
    <source>
        <dbReference type="Proteomes" id="UP001228905"/>
    </source>
</evidence>
<name>A0ABU0IXK9_9CAUL</name>
<gene>
    <name evidence="2" type="ORF">QO010_003903</name>
</gene>
<organism evidence="2 3">
    <name type="scientific">Caulobacter ginsengisoli</name>
    <dbReference type="NCBI Taxonomy" id="400775"/>
    <lineage>
        <taxon>Bacteria</taxon>
        <taxon>Pseudomonadati</taxon>
        <taxon>Pseudomonadota</taxon>
        <taxon>Alphaproteobacteria</taxon>
        <taxon>Caulobacterales</taxon>
        <taxon>Caulobacteraceae</taxon>
        <taxon>Caulobacter</taxon>
    </lineage>
</organism>
<feature type="chain" id="PRO_5047060116" description="Argininosuccinate lyase" evidence="1">
    <location>
        <begin position="21"/>
        <end position="116"/>
    </location>
</feature>
<comment type="caution">
    <text evidence="2">The sequence shown here is derived from an EMBL/GenBank/DDBJ whole genome shotgun (WGS) entry which is preliminary data.</text>
</comment>
<reference evidence="2 3" key="1">
    <citation type="submission" date="2023-07" db="EMBL/GenBank/DDBJ databases">
        <title>Genomic Encyclopedia of Type Strains, Phase IV (KMG-IV): sequencing the most valuable type-strain genomes for metagenomic binning, comparative biology and taxonomic classification.</title>
        <authorList>
            <person name="Goeker M."/>
        </authorList>
    </citation>
    <scope>NUCLEOTIDE SEQUENCE [LARGE SCALE GENOMIC DNA]</scope>
    <source>
        <strain evidence="2 3">DSM 18695</strain>
    </source>
</reference>
<keyword evidence="1" id="KW-0732">Signal</keyword>
<feature type="signal peptide" evidence="1">
    <location>
        <begin position="1"/>
        <end position="20"/>
    </location>
</feature>
<evidence type="ECO:0000313" key="2">
    <source>
        <dbReference type="EMBL" id="MDQ0466110.1"/>
    </source>
</evidence>
<protein>
    <recommendedName>
        <fullName evidence="4">Argininosuccinate lyase</fullName>
    </recommendedName>
</protein>
<evidence type="ECO:0000256" key="1">
    <source>
        <dbReference type="SAM" id="SignalP"/>
    </source>
</evidence>
<proteinExistence type="predicted"/>
<dbReference type="RefSeq" id="WP_307351960.1">
    <property type="nucleotide sequence ID" value="NZ_JAUSVS010000009.1"/>
</dbReference>
<evidence type="ECO:0008006" key="4">
    <source>
        <dbReference type="Google" id="ProtNLM"/>
    </source>
</evidence>
<dbReference type="EMBL" id="JAUSVS010000009">
    <property type="protein sequence ID" value="MDQ0466110.1"/>
    <property type="molecule type" value="Genomic_DNA"/>
</dbReference>
<sequence length="116" mass="12086">MRRILLGIAALALSATAAFAGDEVLASRFGNTTITTDPSGMSTKIYYAADHTFTGVAGDTHPAGTWEVKGSQVCLTFTADAPPGYPNPICSPVSDHKVGDSWTAGPFQVQLVEGIQ</sequence>